<proteinExistence type="predicted"/>
<evidence type="ECO:0000313" key="4">
    <source>
        <dbReference type="Proteomes" id="UP000306416"/>
    </source>
</evidence>
<organism evidence="3 4">
    <name type="scientific">Geomonas terrae</name>
    <dbReference type="NCBI Taxonomy" id="2562681"/>
    <lineage>
        <taxon>Bacteria</taxon>
        <taxon>Pseudomonadati</taxon>
        <taxon>Thermodesulfobacteriota</taxon>
        <taxon>Desulfuromonadia</taxon>
        <taxon>Geobacterales</taxon>
        <taxon>Geobacteraceae</taxon>
        <taxon>Geomonas</taxon>
    </lineage>
</organism>
<comment type="caution">
    <text evidence="3">The sequence shown here is derived from an EMBL/GenBank/DDBJ whole genome shotgun (WGS) entry which is preliminary data.</text>
</comment>
<evidence type="ECO:0000259" key="1">
    <source>
        <dbReference type="Pfam" id="PF02698"/>
    </source>
</evidence>
<reference evidence="3 4" key="1">
    <citation type="submission" date="2019-04" db="EMBL/GenBank/DDBJ databases">
        <title>Geobacter oryzae sp. nov., ferric-reducing bacteria isolated from paddy soil.</title>
        <authorList>
            <person name="Xu Z."/>
            <person name="Masuda Y."/>
            <person name="Itoh H."/>
            <person name="Senoo K."/>
        </authorList>
    </citation>
    <scope>NUCLEOTIDE SEQUENCE [LARGE SCALE GENOMIC DNA]</scope>
    <source>
        <strain evidence="3 4">Red111</strain>
    </source>
</reference>
<dbReference type="EMBL" id="SRSC01000004">
    <property type="protein sequence ID" value="TGU70918.1"/>
    <property type="molecule type" value="Genomic_DNA"/>
</dbReference>
<name>A0A4S1CHC8_9BACT</name>
<gene>
    <name evidence="3" type="ORF">E4633_11315</name>
    <name evidence="2" type="ORF">E4633_15705</name>
</gene>
<dbReference type="RefSeq" id="WP_135870336.1">
    <property type="nucleotide sequence ID" value="NZ_SRSC01000002.1"/>
</dbReference>
<dbReference type="InterPro" id="IPR003848">
    <property type="entry name" value="DUF218"/>
</dbReference>
<sequence length="206" mass="23060">MKLPRLKLLAALFCGFLIFVVIPSFTEVRALLAAPLFITETAARGDACYVLAGGETVWERLNAAADLVHLGRVPSIYLMDNPARDQYNVREGRSWSRGRWYVDYLVWRGVPAERIRVIPAAEGFFGTRTEAANLASHLDAGVRQVVIVSSAPHMRRALMAFRDALPATVAVVPFAATELRSSQELCHPLWIEYVKLAVYSVMSRWR</sequence>
<dbReference type="Proteomes" id="UP000306416">
    <property type="component" value="Unassembled WGS sequence"/>
</dbReference>
<evidence type="ECO:0000313" key="3">
    <source>
        <dbReference type="EMBL" id="TGU72991.1"/>
    </source>
</evidence>
<feature type="domain" description="DUF218" evidence="1">
    <location>
        <begin position="46"/>
        <end position="183"/>
    </location>
</feature>
<dbReference type="EMBL" id="SRSC01000002">
    <property type="protein sequence ID" value="TGU72991.1"/>
    <property type="molecule type" value="Genomic_DNA"/>
</dbReference>
<protein>
    <submittedName>
        <fullName evidence="3">YdcF family protein</fullName>
    </submittedName>
</protein>
<accession>A0A4S1CHC8</accession>
<evidence type="ECO:0000313" key="2">
    <source>
        <dbReference type="EMBL" id="TGU70918.1"/>
    </source>
</evidence>
<dbReference type="Pfam" id="PF02698">
    <property type="entry name" value="DUF218"/>
    <property type="match status" value="1"/>
</dbReference>
<keyword evidence="4" id="KW-1185">Reference proteome</keyword>
<dbReference type="AlphaFoldDB" id="A0A4S1CHC8"/>
<dbReference type="CDD" id="cd06259">
    <property type="entry name" value="YdcF-like"/>
    <property type="match status" value="1"/>
</dbReference>